<evidence type="ECO:0000259" key="2">
    <source>
        <dbReference type="Pfam" id="PF00248"/>
    </source>
</evidence>
<dbReference type="Proteomes" id="UP000249619">
    <property type="component" value="Unassembled WGS sequence"/>
</dbReference>
<accession>A0A364N6S6</accession>
<keyword evidence="1" id="KW-0560">Oxidoreductase</keyword>
<evidence type="ECO:0000313" key="4">
    <source>
        <dbReference type="Proteomes" id="UP000249619"/>
    </source>
</evidence>
<dbReference type="GO" id="GO:0016491">
    <property type="term" value="F:oxidoreductase activity"/>
    <property type="evidence" value="ECO:0007669"/>
    <property type="project" value="UniProtKB-KW"/>
</dbReference>
<dbReference type="InterPro" id="IPR023210">
    <property type="entry name" value="NADP_OxRdtase_dom"/>
</dbReference>
<dbReference type="PANTHER" id="PTHR43147">
    <property type="entry name" value="PROTEIN TAS"/>
    <property type="match status" value="1"/>
</dbReference>
<dbReference type="PANTHER" id="PTHR43147:SF2">
    <property type="entry name" value="NADP-DEPENDENT OXIDOREDUCTASE DOMAIN-CONTAINING PROTEIN"/>
    <property type="match status" value="1"/>
</dbReference>
<evidence type="ECO:0000256" key="1">
    <source>
        <dbReference type="ARBA" id="ARBA00023002"/>
    </source>
</evidence>
<name>A0A364N6S6_STELY</name>
<dbReference type="Pfam" id="PF00248">
    <property type="entry name" value="Aldo_ket_red"/>
    <property type="match status" value="1"/>
</dbReference>
<dbReference type="Gene3D" id="3.20.20.100">
    <property type="entry name" value="NADP-dependent oxidoreductase domain"/>
    <property type="match status" value="1"/>
</dbReference>
<gene>
    <name evidence="3" type="ORF">DDE83_003868</name>
</gene>
<dbReference type="OrthoDB" id="686384at2759"/>
<evidence type="ECO:0000313" key="3">
    <source>
        <dbReference type="EMBL" id="RAR12833.1"/>
    </source>
</evidence>
<dbReference type="AlphaFoldDB" id="A0A364N6S6"/>
<keyword evidence="4" id="KW-1185">Reference proteome</keyword>
<dbReference type="STRING" id="183478.A0A364N6S6"/>
<proteinExistence type="predicted"/>
<dbReference type="EMBL" id="QGDH01000045">
    <property type="protein sequence ID" value="RAR12833.1"/>
    <property type="molecule type" value="Genomic_DNA"/>
</dbReference>
<reference evidence="4" key="1">
    <citation type="submission" date="2018-05" db="EMBL/GenBank/DDBJ databases">
        <title>Draft genome sequence of Stemphylium lycopersici strain CIDEFI 213.</title>
        <authorList>
            <person name="Medina R."/>
            <person name="Franco M.E.E."/>
            <person name="Lucentini C.G."/>
            <person name="Saparrat M.C.N."/>
            <person name="Balatti P.A."/>
        </authorList>
    </citation>
    <scope>NUCLEOTIDE SEQUENCE [LARGE SCALE GENOMIC DNA]</scope>
    <source>
        <strain evidence="4">CIDEFI 213</strain>
    </source>
</reference>
<organism evidence="3 4">
    <name type="scientific">Stemphylium lycopersici</name>
    <name type="common">Tomato gray leaf spot disease fungus</name>
    <name type="synonym">Thyrospora lycopersici</name>
    <dbReference type="NCBI Taxonomy" id="183478"/>
    <lineage>
        <taxon>Eukaryota</taxon>
        <taxon>Fungi</taxon>
        <taxon>Dikarya</taxon>
        <taxon>Ascomycota</taxon>
        <taxon>Pezizomycotina</taxon>
        <taxon>Dothideomycetes</taxon>
        <taxon>Pleosporomycetidae</taxon>
        <taxon>Pleosporales</taxon>
        <taxon>Pleosporineae</taxon>
        <taxon>Pleosporaceae</taxon>
        <taxon>Stemphylium</taxon>
    </lineage>
</organism>
<sequence length="557" mass="62937">MAVIPSSKAKTAHVNMMTDTIIANLPADALRSVMRVILTTEPSVTSILEEQTRLYLDKTANQPIGELFQTTTKGVASTPNFTSAQQRLRCAIGCGMVLESFPILNRIVDESVNLGNGHYVPQWTAIDRCLASVDGDMVQALTAVQKRLLSNSGSRELNEEETSVMNSLFDSLLRCRCSERWNAFAQDFPFERSTAVLATMLGRDSAIQPLSYHNDSCQDPVTRRKTSTPLETFRIKEIELPKLFAGLWQLSSPSWGIASQAQMFKQFSEYIAGGFTAFDMADHYGDAEVIFGRLRSSLPDPEAIFGATKYCVFHKILVTSAVVRANVTERCQRMSADKVDLLQFHWQDYNDHQYIEALRLLQQDERVRNLGLCNFDTARLQEIVDNGVDVVTNQVQFSLIDARPRFGMGEVCTRHNVKLLTYGTLCGGFLAEKWLGKPEPQLFGPDTTPSQRKYFEMIQTWGDWDLFQILLQTLKAIATKHNVSISNVATRWVLDFPYVGAVIIGARMGVSEHTEENLKTYGWRLDEQDQRRIEEVLEKSRREEVFKVMGDCGSEYR</sequence>
<dbReference type="CDD" id="cd19101">
    <property type="entry name" value="AKR_unchar"/>
    <property type="match status" value="1"/>
</dbReference>
<dbReference type="InterPro" id="IPR036812">
    <property type="entry name" value="NAD(P)_OxRdtase_dom_sf"/>
</dbReference>
<feature type="domain" description="NADP-dependent oxidoreductase" evidence="2">
    <location>
        <begin position="243"/>
        <end position="537"/>
    </location>
</feature>
<protein>
    <submittedName>
        <fullName evidence="3">Aldo/keto reductase</fullName>
    </submittedName>
</protein>
<dbReference type="SUPFAM" id="SSF51430">
    <property type="entry name" value="NAD(P)-linked oxidoreductase"/>
    <property type="match status" value="1"/>
</dbReference>
<comment type="caution">
    <text evidence="3">The sequence shown here is derived from an EMBL/GenBank/DDBJ whole genome shotgun (WGS) entry which is preliminary data.</text>
</comment>